<keyword evidence="7" id="KW-1185">Reference proteome</keyword>
<protein>
    <submittedName>
        <fullName evidence="6">Integrase arm-type DNA-binding domain-containing protein</fullName>
    </submittedName>
</protein>
<dbReference type="Pfam" id="PF22022">
    <property type="entry name" value="Phage_int_M"/>
    <property type="match status" value="1"/>
</dbReference>
<proteinExistence type="inferred from homology"/>
<dbReference type="Pfam" id="PF00589">
    <property type="entry name" value="Phage_integrase"/>
    <property type="match status" value="1"/>
</dbReference>
<dbReference type="InterPro" id="IPR013762">
    <property type="entry name" value="Integrase-like_cat_sf"/>
</dbReference>
<feature type="domain" description="Tyr recombinase" evidence="5">
    <location>
        <begin position="218"/>
        <end position="391"/>
    </location>
</feature>
<dbReference type="InterPro" id="IPR050808">
    <property type="entry name" value="Phage_Integrase"/>
</dbReference>
<dbReference type="InterPro" id="IPR010998">
    <property type="entry name" value="Integrase_recombinase_N"/>
</dbReference>
<dbReference type="InterPro" id="IPR053876">
    <property type="entry name" value="Phage_int_M"/>
</dbReference>
<comment type="caution">
    <text evidence="6">The sequence shown here is derived from an EMBL/GenBank/DDBJ whole genome shotgun (WGS) entry which is preliminary data.</text>
</comment>
<keyword evidence="4" id="KW-0233">DNA recombination</keyword>
<name>A0ABR9AE45_9PSED</name>
<dbReference type="PANTHER" id="PTHR30629">
    <property type="entry name" value="PROPHAGE INTEGRASE"/>
    <property type="match status" value="1"/>
</dbReference>
<dbReference type="Gene3D" id="1.10.443.10">
    <property type="entry name" value="Intergrase catalytic core"/>
    <property type="match status" value="1"/>
</dbReference>
<dbReference type="PANTHER" id="PTHR30629:SF2">
    <property type="entry name" value="PROPHAGE INTEGRASE INTS-RELATED"/>
    <property type="match status" value="1"/>
</dbReference>
<evidence type="ECO:0000256" key="4">
    <source>
        <dbReference type="ARBA" id="ARBA00023172"/>
    </source>
</evidence>
<dbReference type="PROSITE" id="PS51898">
    <property type="entry name" value="TYR_RECOMBINASE"/>
    <property type="match status" value="1"/>
</dbReference>
<dbReference type="InterPro" id="IPR038488">
    <property type="entry name" value="Integrase_DNA-bd_sf"/>
</dbReference>
<dbReference type="InterPro" id="IPR011010">
    <property type="entry name" value="DNA_brk_join_enz"/>
</dbReference>
<accession>A0ABR9AE45</accession>
<evidence type="ECO:0000256" key="1">
    <source>
        <dbReference type="ARBA" id="ARBA00008857"/>
    </source>
</evidence>
<dbReference type="Proteomes" id="UP000625247">
    <property type="component" value="Unassembled WGS sequence"/>
</dbReference>
<organism evidence="6 7">
    <name type="scientific">Pseudomonas lutea</name>
    <dbReference type="NCBI Taxonomy" id="243924"/>
    <lineage>
        <taxon>Bacteria</taxon>
        <taxon>Pseudomonadati</taxon>
        <taxon>Pseudomonadota</taxon>
        <taxon>Gammaproteobacteria</taxon>
        <taxon>Pseudomonadales</taxon>
        <taxon>Pseudomonadaceae</taxon>
        <taxon>Pseudomonas</taxon>
    </lineage>
</organism>
<evidence type="ECO:0000313" key="6">
    <source>
        <dbReference type="EMBL" id="MBD8123845.1"/>
    </source>
</evidence>
<dbReference type="Gene3D" id="1.10.150.130">
    <property type="match status" value="1"/>
</dbReference>
<evidence type="ECO:0000256" key="3">
    <source>
        <dbReference type="ARBA" id="ARBA00023125"/>
    </source>
</evidence>
<reference evidence="6 7" key="1">
    <citation type="journal article" date="2020" name="FEMS Microbiol. Ecol.">
        <title>Temporal dynamics of bacterial communities during seed development and maturation.</title>
        <authorList>
            <person name="Chesneau G."/>
            <person name="Torres-Cortes G."/>
            <person name="Briand M."/>
            <person name="Darrasse A."/>
            <person name="Preveaux A."/>
            <person name="Marais C."/>
            <person name="Jacques M.A."/>
            <person name="Shade A."/>
            <person name="Barret M."/>
        </authorList>
    </citation>
    <scope>NUCLEOTIDE SEQUENCE [LARGE SCALE GENOMIC DNA]</scope>
    <source>
        <strain evidence="6 7">CFBP13723</strain>
    </source>
</reference>
<dbReference type="InterPro" id="IPR002104">
    <property type="entry name" value="Integrase_catalytic"/>
</dbReference>
<dbReference type="GO" id="GO:0003677">
    <property type="term" value="F:DNA binding"/>
    <property type="evidence" value="ECO:0007669"/>
    <property type="project" value="UniProtKB-KW"/>
</dbReference>
<dbReference type="RefSeq" id="WP_191945653.1">
    <property type="nucleotide sequence ID" value="NZ_JACYNP010000012.1"/>
</dbReference>
<dbReference type="SUPFAM" id="SSF56349">
    <property type="entry name" value="DNA breaking-rejoining enzymes"/>
    <property type="match status" value="1"/>
</dbReference>
<keyword evidence="3 6" id="KW-0238">DNA-binding</keyword>
<comment type="similarity">
    <text evidence="1">Belongs to the 'phage' integrase family.</text>
</comment>
<dbReference type="Pfam" id="PF13356">
    <property type="entry name" value="Arm-DNA-bind_3"/>
    <property type="match status" value="1"/>
</dbReference>
<evidence type="ECO:0000256" key="2">
    <source>
        <dbReference type="ARBA" id="ARBA00022908"/>
    </source>
</evidence>
<dbReference type="Gene3D" id="3.30.160.390">
    <property type="entry name" value="Integrase, DNA-binding domain"/>
    <property type="match status" value="1"/>
</dbReference>
<keyword evidence="2" id="KW-0229">DNA integration</keyword>
<dbReference type="EMBL" id="JACYNP010000012">
    <property type="protein sequence ID" value="MBD8123845.1"/>
    <property type="molecule type" value="Genomic_DNA"/>
</dbReference>
<evidence type="ECO:0000313" key="7">
    <source>
        <dbReference type="Proteomes" id="UP000625247"/>
    </source>
</evidence>
<dbReference type="CDD" id="cd00801">
    <property type="entry name" value="INT_P4_C"/>
    <property type="match status" value="1"/>
</dbReference>
<dbReference type="InterPro" id="IPR025166">
    <property type="entry name" value="Integrase_DNA_bind_dom"/>
</dbReference>
<gene>
    <name evidence="6" type="ORF">IFT62_21825</name>
</gene>
<evidence type="ECO:0000259" key="5">
    <source>
        <dbReference type="PROSITE" id="PS51898"/>
    </source>
</evidence>
<sequence>MAGLTNVQIRSLVKAGVAGMTGDGNGLYLQISKAGGVSWIYRYKVDGKTRYMGLGAFPAVSLANARDAAVDARRLSSRGTDPLDARGAERESRRKAAIALEASKVTFMAAAESYRERMGSAWSAKWYRGWWRKLELYAFPMAGAVPVSEIDTDIVLRILTPIWPIKTRTADEVRGQIEQILDAAKSLGWRGGENPAMWRGHLKHLLSNAEKKKARKREHFSAMDWHELPDLMAKLKKIPSRDAYAARLLILTGCRMHMVRFAKWNEIDVNEKVWSLSGDRMKMKVAFQIPLAEEVVELLQQMRAETDSEFIFPGQGKTGVIHANAIRNLLHELGYKEITRHGFRSTFRDWAGESTDYPREVCEMALAHDERSGTEGAYSRTDYFDKRRSLMSDWALFATNEAGPVKAGDRRGR</sequence>